<accession>A0A811PRN8</accession>
<keyword evidence="2" id="KW-0472">Membrane</keyword>
<dbReference type="OrthoDB" id="649864at2759"/>
<comment type="caution">
    <text evidence="4">The sequence shown here is derived from an EMBL/GenBank/DDBJ whole genome shotgun (WGS) entry which is preliminary data.</text>
</comment>
<evidence type="ECO:0000313" key="5">
    <source>
        <dbReference type="Proteomes" id="UP000604825"/>
    </source>
</evidence>
<dbReference type="AlphaFoldDB" id="A0A811PRN8"/>
<evidence type="ECO:0000259" key="3">
    <source>
        <dbReference type="SMART" id="SM00499"/>
    </source>
</evidence>
<dbReference type="InterPro" id="IPR016140">
    <property type="entry name" value="Bifunc_inhib/LTP/seed_store"/>
</dbReference>
<dbReference type="CDD" id="cd01960">
    <property type="entry name" value="nsLTP1"/>
    <property type="match status" value="1"/>
</dbReference>
<keyword evidence="1" id="KW-0813">Transport</keyword>
<keyword evidence="5" id="KW-1185">Reference proteome</keyword>
<dbReference type="PANTHER" id="PTHR33076">
    <property type="entry name" value="NON-SPECIFIC LIPID-TRANSFER PROTEIN 2-RELATED"/>
    <property type="match status" value="1"/>
</dbReference>
<keyword evidence="1" id="KW-0446">Lipid-binding</keyword>
<name>A0A811PRN8_9POAL</name>
<keyword evidence="2" id="KW-1133">Transmembrane helix</keyword>
<keyword evidence="2" id="KW-0812">Transmembrane</keyword>
<dbReference type="GO" id="GO:0008289">
    <property type="term" value="F:lipid binding"/>
    <property type="evidence" value="ECO:0007669"/>
    <property type="project" value="UniProtKB-KW"/>
</dbReference>
<protein>
    <recommendedName>
        <fullName evidence="1">Non-specific lipid-transfer protein</fullName>
    </recommendedName>
</protein>
<dbReference type="Pfam" id="PF00234">
    <property type="entry name" value="Tryp_alpha_amyl"/>
    <property type="match status" value="1"/>
</dbReference>
<dbReference type="SUPFAM" id="SSF47699">
    <property type="entry name" value="Bifunctional inhibitor/lipid-transfer protein/seed storage 2S albumin"/>
    <property type="match status" value="1"/>
</dbReference>
<organism evidence="4 5">
    <name type="scientific">Miscanthus lutarioriparius</name>
    <dbReference type="NCBI Taxonomy" id="422564"/>
    <lineage>
        <taxon>Eukaryota</taxon>
        <taxon>Viridiplantae</taxon>
        <taxon>Streptophyta</taxon>
        <taxon>Embryophyta</taxon>
        <taxon>Tracheophyta</taxon>
        <taxon>Spermatophyta</taxon>
        <taxon>Magnoliopsida</taxon>
        <taxon>Liliopsida</taxon>
        <taxon>Poales</taxon>
        <taxon>Poaceae</taxon>
        <taxon>PACMAD clade</taxon>
        <taxon>Panicoideae</taxon>
        <taxon>Andropogonodae</taxon>
        <taxon>Andropogoneae</taxon>
        <taxon>Saccharinae</taxon>
        <taxon>Miscanthus</taxon>
    </lineage>
</organism>
<comment type="similarity">
    <text evidence="1">Belongs to the plant LTP family.</text>
</comment>
<dbReference type="InterPro" id="IPR036312">
    <property type="entry name" value="Bifun_inhib/LTP/seed_sf"/>
</dbReference>
<dbReference type="PRINTS" id="PR00382">
    <property type="entry name" value="LIPIDTRNSFER"/>
</dbReference>
<evidence type="ECO:0000256" key="2">
    <source>
        <dbReference type="SAM" id="Phobius"/>
    </source>
</evidence>
<dbReference type="GO" id="GO:0006869">
    <property type="term" value="P:lipid transport"/>
    <property type="evidence" value="ECO:0007669"/>
    <property type="project" value="InterPro"/>
</dbReference>
<proteinExistence type="inferred from homology"/>
<reference evidence="4" key="1">
    <citation type="submission" date="2020-10" db="EMBL/GenBank/DDBJ databases">
        <authorList>
            <person name="Han B."/>
            <person name="Lu T."/>
            <person name="Zhao Q."/>
            <person name="Huang X."/>
            <person name="Zhao Y."/>
        </authorList>
    </citation>
    <scope>NUCLEOTIDE SEQUENCE</scope>
</reference>
<feature type="transmembrane region" description="Helical" evidence="2">
    <location>
        <begin position="88"/>
        <end position="106"/>
    </location>
</feature>
<dbReference type="Gene3D" id="1.10.110.10">
    <property type="entry name" value="Plant lipid-transfer and hydrophobic proteins"/>
    <property type="match status" value="1"/>
</dbReference>
<dbReference type="InterPro" id="IPR000528">
    <property type="entry name" value="Plant_nsLTP"/>
</dbReference>
<dbReference type="EMBL" id="CAJGYO010000007">
    <property type="protein sequence ID" value="CAD6246559.1"/>
    <property type="molecule type" value="Genomic_DNA"/>
</dbReference>
<dbReference type="Proteomes" id="UP000604825">
    <property type="component" value="Unassembled WGS sequence"/>
</dbReference>
<evidence type="ECO:0000256" key="1">
    <source>
        <dbReference type="RuleBase" id="RU000628"/>
    </source>
</evidence>
<gene>
    <name evidence="4" type="ORF">NCGR_LOCUS30808</name>
</gene>
<feature type="domain" description="Bifunctional inhibitor/plant lipid transfer protein/seed storage helical" evidence="3">
    <location>
        <begin position="116"/>
        <end position="201"/>
    </location>
</feature>
<evidence type="ECO:0000313" key="4">
    <source>
        <dbReference type="EMBL" id="CAD6246559.1"/>
    </source>
</evidence>
<comment type="function">
    <text evidence="1">Plant non-specific lipid-transfer proteins transfer phospholipids as well as galactolipids across membranes. May play a role in wax or cutin deposition in the cell walls of expanding epidermal cells and certain secretory tissues.</text>
</comment>
<sequence>MAAVAFMHGMAKKTLSICHFWRTNASPKAAITSNISTNKKLNRFADPETPIKPQRSSHSMIAAHVQQHLGNKTSSEARESERLMMKKGGAATTVAVVLVVLLAAAASSVARADVSCADVDENLRPCVGYVTGKEAAPAAQCCAGVKRIRTMPSGTADRRQACECVKQAAAKYQPLNADAIRDLPAQCGAPLPFPLTLNFDCTTIP</sequence>
<dbReference type="SMART" id="SM00499">
    <property type="entry name" value="AAI"/>
    <property type="match status" value="1"/>
</dbReference>